<gene>
    <name evidence="1" type="ORF">RM190_18010</name>
</gene>
<sequence>MAENLRQVVDIVGDSHTMFFKSDLRILRRIGVNRSIRYMPRVQQVNGASLTGVRKYASTLRLKEIIEEKAKTSSHMVVSLGQVDLELGFYYRQVVKGETWQPADYVEFLADIYKGLLEGIGGTGCQVALKGVNLTVLSTRLFSKRYLSRILTEKSPDTRAEAEAKLTGLMLGEPAQNAFHLAFNARIAALAAEHGARYFDINDRVAARNPRGVILQPMRLATAHQPIAFDHHLAPTIHVHRAHFDALQAVFLQTEATKAADLHVVDGVGV</sequence>
<protein>
    <submittedName>
        <fullName evidence="1">Uncharacterized protein</fullName>
    </submittedName>
</protein>
<dbReference type="EMBL" id="JAVRQI010000015">
    <property type="protein sequence ID" value="MDT1063765.1"/>
    <property type="molecule type" value="Genomic_DNA"/>
</dbReference>
<name>A0ABU3EHQ0_9RHOB</name>
<keyword evidence="2" id="KW-1185">Reference proteome</keyword>
<proteinExistence type="predicted"/>
<dbReference type="RefSeq" id="WP_311760856.1">
    <property type="nucleotide sequence ID" value="NZ_JAVRQI010000015.1"/>
</dbReference>
<evidence type="ECO:0000313" key="2">
    <source>
        <dbReference type="Proteomes" id="UP001251085"/>
    </source>
</evidence>
<comment type="caution">
    <text evidence="1">The sequence shown here is derived from an EMBL/GenBank/DDBJ whole genome shotgun (WGS) entry which is preliminary data.</text>
</comment>
<organism evidence="1 2">
    <name type="scientific">Paracoccus broussonetiae</name>
    <dbReference type="NCBI Taxonomy" id="3075834"/>
    <lineage>
        <taxon>Bacteria</taxon>
        <taxon>Pseudomonadati</taxon>
        <taxon>Pseudomonadota</taxon>
        <taxon>Alphaproteobacteria</taxon>
        <taxon>Rhodobacterales</taxon>
        <taxon>Paracoccaceae</taxon>
        <taxon>Paracoccus</taxon>
    </lineage>
</organism>
<reference evidence="2" key="1">
    <citation type="submission" date="2023-07" db="EMBL/GenBank/DDBJ databases">
        <title>Characterization of two Paracoccaceae strains isolated from Phycosphere and proposal of Xinfangfangia lacusdiani sp. nov.</title>
        <authorList>
            <person name="Deng Y."/>
            <person name="Zhang Y.Q."/>
        </authorList>
    </citation>
    <scope>NUCLEOTIDE SEQUENCE [LARGE SCALE GENOMIC DNA]</scope>
    <source>
        <strain evidence="2">CPCC 101403</strain>
    </source>
</reference>
<evidence type="ECO:0000313" key="1">
    <source>
        <dbReference type="EMBL" id="MDT1063765.1"/>
    </source>
</evidence>
<accession>A0ABU3EHQ0</accession>
<dbReference type="Proteomes" id="UP001251085">
    <property type="component" value="Unassembled WGS sequence"/>
</dbReference>